<proteinExistence type="predicted"/>
<accession>A0ABD3QR08</accession>
<evidence type="ECO:0000256" key="7">
    <source>
        <dbReference type="ARBA" id="ARBA00022840"/>
    </source>
</evidence>
<dbReference type="Gene3D" id="3.40.50.450">
    <property type="match status" value="1"/>
</dbReference>
<dbReference type="InterPro" id="IPR035966">
    <property type="entry name" value="PKF_sf"/>
</dbReference>
<comment type="cofactor">
    <cofactor evidence="1">
        <name>Mg(2+)</name>
        <dbReference type="ChEBI" id="CHEBI:18420"/>
    </cofactor>
</comment>
<dbReference type="EMBL" id="JABMIG020000033">
    <property type="protein sequence ID" value="KAL3800340.1"/>
    <property type="molecule type" value="Genomic_DNA"/>
</dbReference>
<evidence type="ECO:0000256" key="6">
    <source>
        <dbReference type="ARBA" id="ARBA00022777"/>
    </source>
</evidence>
<dbReference type="SUPFAM" id="SSF53784">
    <property type="entry name" value="Phosphofructokinase"/>
    <property type="match status" value="1"/>
</dbReference>
<sequence>MAKPDAQSAATTFAVAATAAAATYFLTKRHFENMMVTTRSEAYKRDRAESEIVKAERKAAKLPTGVKLENASPIDVYLWDLEQLGKYFKPEGDGIQNKMFALTREEDGDVKTDKEPGHHANYNKLIGKNECIVANIRRKPGDNEAVRAYVRAGPRAQLHFNPKTVNAAIVTCGGLCPGLNNVIREITRTLYFMYGIQGKVFGIVGGYKGFYDPKTPPIVLTPENVENIHHEGGTILGSSRGGFDMEKILDFIKSNNIRQLYVIGGDGTHRGAFKIHETCMEKGLHIAVAGIPKTIDNDVDYLDRSFGFITSVEAAQTAIRAAKVEASCNLPNGVGIVKLMGRSSGFIAAHATLGSGDVDLCLVPEVPIILEGPNGCLPHLWRRVKKNGYAVVVVAEGAGEELLGESTETDASGNKKLPQIGEFMKGAINEYFKKQGEEATVKQVHLLFSFIAVKKISFPANATDTLYCMQLAQNAVHGTMAGFTGFSVGLCNNKMCLLPIPELVATSPRQMNPRGRTWERILAVTRQPNTI</sequence>
<dbReference type="Pfam" id="PF00365">
    <property type="entry name" value="PFK"/>
    <property type="match status" value="1"/>
</dbReference>
<protein>
    <recommendedName>
        <fullName evidence="11">Phosphofructokinase domain-containing protein</fullName>
    </recommendedName>
</protein>
<comment type="function">
    <text evidence="2">Catalyzes the phosphorylation of D-fructose 6-phosphate to fructose 1,6-bisphosphate by ATP, the first committing step of glycolysis.</text>
</comment>
<keyword evidence="5" id="KW-0547">Nucleotide-binding</keyword>
<evidence type="ECO:0000256" key="4">
    <source>
        <dbReference type="ARBA" id="ARBA00022723"/>
    </source>
</evidence>
<evidence type="ECO:0000256" key="8">
    <source>
        <dbReference type="ARBA" id="ARBA00022842"/>
    </source>
</evidence>
<evidence type="ECO:0000256" key="1">
    <source>
        <dbReference type="ARBA" id="ARBA00001946"/>
    </source>
</evidence>
<dbReference type="PRINTS" id="PR00476">
    <property type="entry name" value="PHFRCTKINASE"/>
</dbReference>
<reference evidence="12 13" key="1">
    <citation type="journal article" date="2020" name="G3 (Bethesda)">
        <title>Improved Reference Genome for Cyclotella cryptica CCMP332, a Model for Cell Wall Morphogenesis, Salinity Adaptation, and Lipid Production in Diatoms (Bacillariophyta).</title>
        <authorList>
            <person name="Roberts W.R."/>
            <person name="Downey K.M."/>
            <person name="Ruck E.C."/>
            <person name="Traller J.C."/>
            <person name="Alverson A.J."/>
        </authorList>
    </citation>
    <scope>NUCLEOTIDE SEQUENCE [LARGE SCALE GENOMIC DNA]</scope>
    <source>
        <strain evidence="12 13">CCMP332</strain>
    </source>
</reference>
<dbReference type="NCBIfam" id="NF005301">
    <property type="entry name" value="PRK06830.1"/>
    <property type="match status" value="1"/>
</dbReference>
<keyword evidence="6" id="KW-0418">Kinase</keyword>
<dbReference type="PANTHER" id="PTHR45770">
    <property type="entry name" value="ATP-DEPENDENT 6-PHOSPHOFRUCTOKINASE 1"/>
    <property type="match status" value="1"/>
</dbReference>
<dbReference type="GO" id="GO:0003872">
    <property type="term" value="F:6-phosphofructokinase activity"/>
    <property type="evidence" value="ECO:0007669"/>
    <property type="project" value="UniProtKB-EC"/>
</dbReference>
<keyword evidence="13" id="KW-1185">Reference proteome</keyword>
<dbReference type="FunFam" id="3.40.50.450:FF:000002">
    <property type="entry name" value="ATP-dependent 6-phosphofructokinase"/>
    <property type="match status" value="1"/>
</dbReference>
<dbReference type="InterPro" id="IPR050929">
    <property type="entry name" value="PFKA"/>
</dbReference>
<dbReference type="Proteomes" id="UP001516023">
    <property type="component" value="Unassembled WGS sequence"/>
</dbReference>
<keyword evidence="3" id="KW-0808">Transferase</keyword>
<keyword evidence="7" id="KW-0067">ATP-binding</keyword>
<dbReference type="GO" id="GO:0005524">
    <property type="term" value="F:ATP binding"/>
    <property type="evidence" value="ECO:0007669"/>
    <property type="project" value="UniProtKB-KW"/>
</dbReference>
<dbReference type="GO" id="GO:0005737">
    <property type="term" value="C:cytoplasm"/>
    <property type="evidence" value="ECO:0007669"/>
    <property type="project" value="UniProtKB-ARBA"/>
</dbReference>
<evidence type="ECO:0000313" key="13">
    <source>
        <dbReference type="Proteomes" id="UP001516023"/>
    </source>
</evidence>
<organism evidence="12 13">
    <name type="scientific">Cyclotella cryptica</name>
    <dbReference type="NCBI Taxonomy" id="29204"/>
    <lineage>
        <taxon>Eukaryota</taxon>
        <taxon>Sar</taxon>
        <taxon>Stramenopiles</taxon>
        <taxon>Ochrophyta</taxon>
        <taxon>Bacillariophyta</taxon>
        <taxon>Coscinodiscophyceae</taxon>
        <taxon>Thalassiosirophycidae</taxon>
        <taxon>Stephanodiscales</taxon>
        <taxon>Stephanodiscaceae</taxon>
        <taxon>Cyclotella</taxon>
    </lineage>
</organism>
<dbReference type="AlphaFoldDB" id="A0ABD3QR08"/>
<evidence type="ECO:0000256" key="9">
    <source>
        <dbReference type="ARBA" id="ARBA00023152"/>
    </source>
</evidence>
<gene>
    <name evidence="12" type="ORF">HJC23_003636</name>
</gene>
<evidence type="ECO:0000256" key="10">
    <source>
        <dbReference type="ARBA" id="ARBA00048070"/>
    </source>
</evidence>
<feature type="domain" description="Phosphofructokinase" evidence="11">
    <location>
        <begin position="167"/>
        <end position="442"/>
    </location>
</feature>
<evidence type="ECO:0000259" key="11">
    <source>
        <dbReference type="Pfam" id="PF00365"/>
    </source>
</evidence>
<evidence type="ECO:0000313" key="12">
    <source>
        <dbReference type="EMBL" id="KAL3800340.1"/>
    </source>
</evidence>
<evidence type="ECO:0000256" key="2">
    <source>
        <dbReference type="ARBA" id="ARBA00002659"/>
    </source>
</evidence>
<keyword evidence="8" id="KW-0460">Magnesium</keyword>
<comment type="caution">
    <text evidence="12">The sequence shown here is derived from an EMBL/GenBank/DDBJ whole genome shotgun (WGS) entry which is preliminary data.</text>
</comment>
<comment type="catalytic activity">
    <reaction evidence="10">
        <text>beta-D-fructose 6-phosphate + ATP = beta-D-fructose 1,6-bisphosphate + ADP + H(+)</text>
        <dbReference type="Rhea" id="RHEA:16109"/>
        <dbReference type="ChEBI" id="CHEBI:15378"/>
        <dbReference type="ChEBI" id="CHEBI:30616"/>
        <dbReference type="ChEBI" id="CHEBI:32966"/>
        <dbReference type="ChEBI" id="CHEBI:57634"/>
        <dbReference type="ChEBI" id="CHEBI:456216"/>
        <dbReference type="EC" id="2.7.1.11"/>
    </reaction>
</comment>
<evidence type="ECO:0000256" key="3">
    <source>
        <dbReference type="ARBA" id="ARBA00022679"/>
    </source>
</evidence>
<dbReference type="InterPro" id="IPR000023">
    <property type="entry name" value="Phosphofructokinase_dom"/>
</dbReference>
<evidence type="ECO:0000256" key="5">
    <source>
        <dbReference type="ARBA" id="ARBA00022741"/>
    </source>
</evidence>
<keyword evidence="9" id="KW-0324">Glycolysis</keyword>
<keyword evidence="4" id="KW-0479">Metal-binding</keyword>
<name>A0ABD3QR08_9STRA</name>
<dbReference type="InterPro" id="IPR022953">
    <property type="entry name" value="ATP_PFK"/>
</dbReference>
<dbReference type="GO" id="GO:0046872">
    <property type="term" value="F:metal ion binding"/>
    <property type="evidence" value="ECO:0007669"/>
    <property type="project" value="UniProtKB-KW"/>
</dbReference>